<feature type="region of interest" description="Disordered" evidence="1">
    <location>
        <begin position="134"/>
        <end position="155"/>
    </location>
</feature>
<dbReference type="EMBL" id="JAPEVG010000032">
    <property type="protein sequence ID" value="KAJ8494763.1"/>
    <property type="molecule type" value="Genomic_DNA"/>
</dbReference>
<dbReference type="AlphaFoldDB" id="A0AAD7U2J1"/>
<sequence>MDADLLPCRALESDGESEDTKGLQPIRSDSASQCDLALDLIQVGRTYGLRTGPETGVLRAPVSRRIRVGRKNIPGTSACARCYPPASSTAYALPPTRLSRVLRIAPPRLARLKRLYCRAIRDVVTGRQAKWEASDLQLRRDSRPQTSGSSAILRR</sequence>
<evidence type="ECO:0000313" key="2">
    <source>
        <dbReference type="EMBL" id="KAJ8494763.1"/>
    </source>
</evidence>
<gene>
    <name evidence="2" type="ORF">ONZ51_g2096</name>
</gene>
<reference evidence="2" key="1">
    <citation type="submission" date="2022-11" db="EMBL/GenBank/DDBJ databases">
        <title>Genome Sequence of Cubamyces cubensis.</title>
        <authorList>
            <person name="Buettner E."/>
        </authorList>
    </citation>
    <scope>NUCLEOTIDE SEQUENCE</scope>
    <source>
        <strain evidence="2">MPL-01</strain>
    </source>
</reference>
<feature type="compositionally biased region" description="Basic and acidic residues" evidence="1">
    <location>
        <begin position="134"/>
        <end position="143"/>
    </location>
</feature>
<protein>
    <submittedName>
        <fullName evidence="2">Uncharacterized protein</fullName>
    </submittedName>
</protein>
<feature type="compositionally biased region" description="Polar residues" evidence="1">
    <location>
        <begin position="144"/>
        <end position="155"/>
    </location>
</feature>
<feature type="region of interest" description="Disordered" evidence="1">
    <location>
        <begin position="1"/>
        <end position="26"/>
    </location>
</feature>
<comment type="caution">
    <text evidence="2">The sequence shown here is derived from an EMBL/GenBank/DDBJ whole genome shotgun (WGS) entry which is preliminary data.</text>
</comment>
<keyword evidence="3" id="KW-1185">Reference proteome</keyword>
<proteinExistence type="predicted"/>
<organism evidence="2 3">
    <name type="scientific">Trametes cubensis</name>
    <dbReference type="NCBI Taxonomy" id="1111947"/>
    <lineage>
        <taxon>Eukaryota</taxon>
        <taxon>Fungi</taxon>
        <taxon>Dikarya</taxon>
        <taxon>Basidiomycota</taxon>
        <taxon>Agaricomycotina</taxon>
        <taxon>Agaricomycetes</taxon>
        <taxon>Polyporales</taxon>
        <taxon>Polyporaceae</taxon>
        <taxon>Trametes</taxon>
    </lineage>
</organism>
<accession>A0AAD7U2J1</accession>
<dbReference type="Proteomes" id="UP001215151">
    <property type="component" value="Unassembled WGS sequence"/>
</dbReference>
<name>A0AAD7U2J1_9APHY</name>
<evidence type="ECO:0000313" key="3">
    <source>
        <dbReference type="Proteomes" id="UP001215151"/>
    </source>
</evidence>
<evidence type="ECO:0000256" key="1">
    <source>
        <dbReference type="SAM" id="MobiDB-lite"/>
    </source>
</evidence>